<sequence length="323" mass="36519">MALVLQWPYREARDGIWGTQTATLDWCEQNYDITPYIAEFFNTTTNLIFMYLGALGIRDCLRYEAGKVYLLAFTGYIIVGLGSMAFHASLKYSMQLADELPMIYTTCVMAYATFAYRGSTSTRILVGLGLVALATWITAYYLTSMDPVFHQVAYGALTCALVFRNMYVMEAHLRPALERRTGSKAHSDQIMKQMWHFSLTGIALFLVGFMIWVFDNTFCDFLRATRESILLPWAALLEAHGWWHVFTGLGAYYWVIWRMWLGRCLDGEEADFMLNWPSVITSVPRIVPRPRQGVKAKANGNGNSNGYANGFGNGLHGSSKKAL</sequence>
<feature type="binding site" evidence="7">
    <location>
        <position position="26"/>
    </location>
    <ligand>
        <name>Ca(2+)</name>
        <dbReference type="ChEBI" id="CHEBI:29108"/>
    </ligand>
</feature>
<name>A0A9W9D074_9PEZI</name>
<organism evidence="11 12">
    <name type="scientific">Gnomoniopsis smithogilvyi</name>
    <dbReference type="NCBI Taxonomy" id="1191159"/>
    <lineage>
        <taxon>Eukaryota</taxon>
        <taxon>Fungi</taxon>
        <taxon>Dikarya</taxon>
        <taxon>Ascomycota</taxon>
        <taxon>Pezizomycotina</taxon>
        <taxon>Sordariomycetes</taxon>
        <taxon>Sordariomycetidae</taxon>
        <taxon>Diaporthales</taxon>
        <taxon>Gnomoniaceae</taxon>
        <taxon>Gnomoniopsis</taxon>
    </lineage>
</organism>
<evidence type="ECO:0000256" key="7">
    <source>
        <dbReference type="PIRSR" id="PIRSR608901-1"/>
    </source>
</evidence>
<feature type="binding site" evidence="8">
    <location>
        <position position="87"/>
    </location>
    <ligand>
        <name>Zn(2+)</name>
        <dbReference type="ChEBI" id="CHEBI:29105"/>
        <note>catalytic</note>
    </ligand>
</feature>
<dbReference type="AlphaFoldDB" id="A0A9W9D074"/>
<evidence type="ECO:0000256" key="3">
    <source>
        <dbReference type="ARBA" id="ARBA00022692"/>
    </source>
</evidence>
<evidence type="ECO:0000313" key="12">
    <source>
        <dbReference type="Proteomes" id="UP001140453"/>
    </source>
</evidence>
<feature type="binding site" evidence="8">
    <location>
        <position position="244"/>
    </location>
    <ligand>
        <name>Zn(2+)</name>
        <dbReference type="ChEBI" id="CHEBI:29105"/>
        <note>catalytic</note>
    </ligand>
</feature>
<feature type="transmembrane region" description="Helical" evidence="10">
    <location>
        <begin position="36"/>
        <end position="56"/>
    </location>
</feature>
<dbReference type="Pfam" id="PF05875">
    <property type="entry name" value="Ceramidase"/>
    <property type="match status" value="1"/>
</dbReference>
<keyword evidence="7" id="KW-0106">Calcium</keyword>
<evidence type="ECO:0000256" key="4">
    <source>
        <dbReference type="ARBA" id="ARBA00022801"/>
    </source>
</evidence>
<feature type="binding site" evidence="7">
    <location>
        <position position="39"/>
    </location>
    <ligand>
        <name>Ca(2+)</name>
        <dbReference type="ChEBI" id="CHEBI:29108"/>
    </ligand>
</feature>
<feature type="binding site" evidence="7">
    <location>
        <position position="28"/>
    </location>
    <ligand>
        <name>Ca(2+)</name>
        <dbReference type="ChEBI" id="CHEBI:29108"/>
    </ligand>
</feature>
<keyword evidence="3 10" id="KW-0812">Transmembrane</keyword>
<evidence type="ECO:0000256" key="6">
    <source>
        <dbReference type="ARBA" id="ARBA00023136"/>
    </source>
</evidence>
<accession>A0A9W9D074</accession>
<dbReference type="EMBL" id="JAPEVB010000002">
    <property type="protein sequence ID" value="KAJ4394319.1"/>
    <property type="molecule type" value="Genomic_DNA"/>
</dbReference>
<evidence type="ECO:0000256" key="10">
    <source>
        <dbReference type="SAM" id="Phobius"/>
    </source>
</evidence>
<comment type="similarity">
    <text evidence="2">Belongs to the alkaline ceramidase family.</text>
</comment>
<feature type="transmembrane region" description="Helical" evidence="10">
    <location>
        <begin position="154"/>
        <end position="173"/>
    </location>
</feature>
<feature type="transmembrane region" description="Helical" evidence="10">
    <location>
        <begin position="124"/>
        <end position="142"/>
    </location>
</feature>
<feature type="region of interest" description="Disordered" evidence="9">
    <location>
        <begin position="293"/>
        <end position="323"/>
    </location>
</feature>
<keyword evidence="8" id="KW-0862">Zinc</keyword>
<keyword evidence="4" id="KW-0378">Hydrolase</keyword>
<gene>
    <name evidence="11" type="primary">YDC1</name>
    <name evidence="11" type="ORF">N0V93_003536</name>
</gene>
<evidence type="ECO:0000313" key="11">
    <source>
        <dbReference type="EMBL" id="KAJ4394319.1"/>
    </source>
</evidence>
<dbReference type="PANTHER" id="PTHR46187:SF3">
    <property type="entry name" value="ALKALINE CERAMIDASE 3"/>
    <property type="match status" value="1"/>
</dbReference>
<feature type="transmembrane region" description="Helical" evidence="10">
    <location>
        <begin position="234"/>
        <end position="255"/>
    </location>
</feature>
<dbReference type="PANTHER" id="PTHR46187">
    <property type="entry name" value="ALKALINE CERAMIDASE 3"/>
    <property type="match status" value="1"/>
</dbReference>
<dbReference type="InterPro" id="IPR008901">
    <property type="entry name" value="ACER"/>
</dbReference>
<keyword evidence="6 10" id="KW-0472">Membrane</keyword>
<evidence type="ECO:0000256" key="8">
    <source>
        <dbReference type="PIRSR" id="PIRSR608901-2"/>
    </source>
</evidence>
<feature type="binding site" evidence="8">
    <location>
        <position position="240"/>
    </location>
    <ligand>
        <name>Zn(2+)</name>
        <dbReference type="ChEBI" id="CHEBI:29105"/>
        <note>catalytic</note>
    </ligand>
</feature>
<dbReference type="GO" id="GO:0046514">
    <property type="term" value="P:ceramide catabolic process"/>
    <property type="evidence" value="ECO:0007669"/>
    <property type="project" value="TreeGrafter"/>
</dbReference>
<dbReference type="GO" id="GO:0046513">
    <property type="term" value="P:ceramide biosynthetic process"/>
    <property type="evidence" value="ECO:0007669"/>
    <property type="project" value="TreeGrafter"/>
</dbReference>
<dbReference type="Proteomes" id="UP001140453">
    <property type="component" value="Unassembled WGS sequence"/>
</dbReference>
<protein>
    <submittedName>
        <fullName evidence="11">Alkaline ceramidase ydc1</fullName>
    </submittedName>
</protein>
<dbReference type="GO" id="GO:0046872">
    <property type="term" value="F:metal ion binding"/>
    <property type="evidence" value="ECO:0007669"/>
    <property type="project" value="UniProtKB-KW"/>
</dbReference>
<keyword evidence="5 10" id="KW-1133">Transmembrane helix</keyword>
<comment type="caution">
    <text evidence="11">The sequence shown here is derived from an EMBL/GenBank/DDBJ whole genome shotgun (WGS) entry which is preliminary data.</text>
</comment>
<feature type="compositionally biased region" description="Low complexity" evidence="9">
    <location>
        <begin position="299"/>
        <end position="308"/>
    </location>
</feature>
<proteinExistence type="inferred from homology"/>
<feature type="binding site" evidence="7">
    <location>
        <position position="30"/>
    </location>
    <ligand>
        <name>Ca(2+)</name>
        <dbReference type="ChEBI" id="CHEBI:29108"/>
    </ligand>
</feature>
<feature type="binding site" evidence="7">
    <location>
        <position position="25"/>
    </location>
    <ligand>
        <name>Ca(2+)</name>
        <dbReference type="ChEBI" id="CHEBI:29108"/>
    </ligand>
</feature>
<dbReference type="GO" id="GO:0016811">
    <property type="term" value="F:hydrolase activity, acting on carbon-nitrogen (but not peptide) bonds, in linear amides"/>
    <property type="evidence" value="ECO:0007669"/>
    <property type="project" value="InterPro"/>
</dbReference>
<evidence type="ECO:0000256" key="2">
    <source>
        <dbReference type="ARBA" id="ARBA00009780"/>
    </source>
</evidence>
<comment type="cofactor">
    <cofactor evidence="8">
        <name>Zn(2+)</name>
        <dbReference type="ChEBI" id="CHEBI:29105"/>
    </cofactor>
</comment>
<keyword evidence="12" id="KW-1185">Reference proteome</keyword>
<evidence type="ECO:0000256" key="5">
    <source>
        <dbReference type="ARBA" id="ARBA00022989"/>
    </source>
</evidence>
<keyword evidence="7" id="KW-0479">Metal-binding</keyword>
<comment type="subcellular location">
    <subcellularLocation>
        <location evidence="1">Membrane</location>
        <topology evidence="1">Multi-pass membrane protein</topology>
    </subcellularLocation>
</comment>
<feature type="transmembrane region" description="Helical" evidence="10">
    <location>
        <begin position="194"/>
        <end position="214"/>
    </location>
</feature>
<feature type="transmembrane region" description="Helical" evidence="10">
    <location>
        <begin position="68"/>
        <end position="88"/>
    </location>
</feature>
<dbReference type="OrthoDB" id="187171at2759"/>
<evidence type="ECO:0000256" key="9">
    <source>
        <dbReference type="SAM" id="MobiDB-lite"/>
    </source>
</evidence>
<evidence type="ECO:0000256" key="1">
    <source>
        <dbReference type="ARBA" id="ARBA00004141"/>
    </source>
</evidence>
<reference evidence="11" key="1">
    <citation type="submission" date="2022-10" db="EMBL/GenBank/DDBJ databases">
        <title>Tapping the CABI collections for fungal endophytes: first genome assemblies for Collariella, Neodidymelliopsis, Ascochyta clinopodiicola, Didymella pomorum, Didymosphaeria variabile, Neocosmospora piperis and Neocucurbitaria cava.</title>
        <authorList>
            <person name="Hill R."/>
        </authorList>
    </citation>
    <scope>NUCLEOTIDE SEQUENCE</scope>
    <source>
        <strain evidence="11">IMI 355082</strain>
    </source>
</reference>
<dbReference type="GO" id="GO:0005789">
    <property type="term" value="C:endoplasmic reticulum membrane"/>
    <property type="evidence" value="ECO:0007669"/>
    <property type="project" value="TreeGrafter"/>
</dbReference>
<feature type="transmembrane region" description="Helical" evidence="10">
    <location>
        <begin position="100"/>
        <end position="117"/>
    </location>
</feature>